<organism evidence="2 3">
    <name type="scientific">Rugamonas rubra</name>
    <dbReference type="NCBI Taxonomy" id="758825"/>
    <lineage>
        <taxon>Bacteria</taxon>
        <taxon>Pseudomonadati</taxon>
        <taxon>Pseudomonadota</taxon>
        <taxon>Betaproteobacteria</taxon>
        <taxon>Burkholderiales</taxon>
        <taxon>Oxalobacteraceae</taxon>
        <taxon>Telluria group</taxon>
        <taxon>Rugamonas</taxon>
    </lineage>
</organism>
<dbReference type="Pfam" id="PF08808">
    <property type="entry name" value="RES"/>
    <property type="match status" value="1"/>
</dbReference>
<evidence type="ECO:0000313" key="2">
    <source>
        <dbReference type="EMBL" id="SFM02421.1"/>
    </source>
</evidence>
<dbReference type="SMART" id="SM00953">
    <property type="entry name" value="RES"/>
    <property type="match status" value="1"/>
</dbReference>
<dbReference type="OrthoDB" id="7257056at2"/>
<protein>
    <submittedName>
        <fullName evidence="2">RES domain-containing protein</fullName>
    </submittedName>
</protein>
<keyword evidence="3" id="KW-1185">Reference proteome</keyword>
<feature type="domain" description="RES" evidence="1">
    <location>
        <begin position="40"/>
        <end position="183"/>
    </location>
</feature>
<evidence type="ECO:0000259" key="1">
    <source>
        <dbReference type="SMART" id="SM00953"/>
    </source>
</evidence>
<dbReference type="AlphaFoldDB" id="A0A1I4MGP6"/>
<evidence type="ECO:0000313" key="3">
    <source>
        <dbReference type="Proteomes" id="UP000199470"/>
    </source>
</evidence>
<proteinExistence type="predicted"/>
<dbReference type="RefSeq" id="WP_139236439.1">
    <property type="nucleotide sequence ID" value="NZ_FOTW01000011.1"/>
</dbReference>
<accession>A0A1I4MGP6</accession>
<sequence length="204" mass="22264">MAAKRLTKPDQTLATDSTIPVVRMTIPELVRISGHQTGEPFFGASGGNRFDAPGWRTSSPEYTCCYLGLSFDVALAESLLHDTAPVRGAFSIAQSEIDRRWVHRFTGTLDLMDLAGPLLKRMGGHAGLSGSGDYNLTQKWALAVFNNPQQVDGFLYMSRHLPTQQAMVLFDRAKAKLAALGHEIELSNASEMPAAMATFHIKSI</sequence>
<gene>
    <name evidence="2" type="ORF">SAMN02982985_02384</name>
</gene>
<reference evidence="2 3" key="1">
    <citation type="submission" date="2016-10" db="EMBL/GenBank/DDBJ databases">
        <authorList>
            <person name="de Groot N.N."/>
        </authorList>
    </citation>
    <scope>NUCLEOTIDE SEQUENCE [LARGE SCALE GENOMIC DNA]</scope>
    <source>
        <strain evidence="2 3">ATCC 43154</strain>
    </source>
</reference>
<dbReference type="Proteomes" id="UP000199470">
    <property type="component" value="Unassembled WGS sequence"/>
</dbReference>
<dbReference type="STRING" id="758825.SAMN02982985_02384"/>
<dbReference type="InterPro" id="IPR014914">
    <property type="entry name" value="RES_dom"/>
</dbReference>
<name>A0A1I4MGP6_9BURK</name>
<dbReference type="EMBL" id="FOTW01000011">
    <property type="protein sequence ID" value="SFM02421.1"/>
    <property type="molecule type" value="Genomic_DNA"/>
</dbReference>